<evidence type="ECO:0000256" key="6">
    <source>
        <dbReference type="ARBA" id="ARBA00023136"/>
    </source>
</evidence>
<dbReference type="AlphaFoldDB" id="A0A4W5MJC2"/>
<name>A0A4W5MJC2_9TELE</name>
<dbReference type="InterPro" id="IPR019564">
    <property type="entry name" value="Sam37/metaxin_N"/>
</dbReference>
<dbReference type="Proteomes" id="UP000314982">
    <property type="component" value="Unassembled WGS sequence"/>
</dbReference>
<organism evidence="8 9">
    <name type="scientific">Hucho hucho</name>
    <name type="common">huchen</name>
    <dbReference type="NCBI Taxonomy" id="62062"/>
    <lineage>
        <taxon>Eukaryota</taxon>
        <taxon>Metazoa</taxon>
        <taxon>Chordata</taxon>
        <taxon>Craniata</taxon>
        <taxon>Vertebrata</taxon>
        <taxon>Euteleostomi</taxon>
        <taxon>Actinopterygii</taxon>
        <taxon>Neopterygii</taxon>
        <taxon>Teleostei</taxon>
        <taxon>Protacanthopterygii</taxon>
        <taxon>Salmoniformes</taxon>
        <taxon>Salmonidae</taxon>
        <taxon>Salmoninae</taxon>
        <taxon>Hucho</taxon>
    </lineage>
</organism>
<comment type="subcellular location">
    <subcellularLocation>
        <location evidence="1">Mitochondrion outer membrane</location>
    </subcellularLocation>
</comment>
<dbReference type="PANTHER" id="PTHR12289:SF34">
    <property type="entry name" value="METAXIN-1"/>
    <property type="match status" value="1"/>
</dbReference>
<feature type="domain" description="Mitochondrial outer membrane transport complex Sam37/metaxin N-terminal" evidence="7">
    <location>
        <begin position="44"/>
        <end position="103"/>
    </location>
</feature>
<keyword evidence="9" id="KW-1185">Reference proteome</keyword>
<keyword evidence="5" id="KW-0496">Mitochondrion</keyword>
<keyword evidence="4" id="KW-0653">Protein transport</keyword>
<dbReference type="Pfam" id="PF10568">
    <property type="entry name" value="Tom37"/>
    <property type="match status" value="1"/>
</dbReference>
<keyword evidence="3" id="KW-1000">Mitochondrion outer membrane</keyword>
<keyword evidence="2" id="KW-0813">Transport</keyword>
<accession>A0A4W5MJC2</accession>
<evidence type="ECO:0000256" key="5">
    <source>
        <dbReference type="ARBA" id="ARBA00023128"/>
    </source>
</evidence>
<reference evidence="8" key="2">
    <citation type="submission" date="2025-08" db="UniProtKB">
        <authorList>
            <consortium name="Ensembl"/>
        </authorList>
    </citation>
    <scope>IDENTIFICATION</scope>
</reference>
<protein>
    <recommendedName>
        <fullName evidence="7">Mitochondrial outer membrane transport complex Sam37/metaxin N-terminal domain-containing protein</fullName>
    </recommendedName>
</protein>
<dbReference type="GO" id="GO:0015031">
    <property type="term" value="P:protein transport"/>
    <property type="evidence" value="ECO:0007669"/>
    <property type="project" value="UniProtKB-KW"/>
</dbReference>
<reference evidence="9" key="1">
    <citation type="submission" date="2018-06" db="EMBL/GenBank/DDBJ databases">
        <title>Genome assembly of Danube salmon.</title>
        <authorList>
            <person name="Macqueen D.J."/>
            <person name="Gundappa M.K."/>
        </authorList>
    </citation>
    <scope>NUCLEOTIDE SEQUENCE [LARGE SCALE GENOMIC DNA]</scope>
</reference>
<dbReference type="GeneTree" id="ENSGT01010000229651"/>
<evidence type="ECO:0000256" key="3">
    <source>
        <dbReference type="ARBA" id="ARBA00022787"/>
    </source>
</evidence>
<dbReference type="InterPro" id="IPR050931">
    <property type="entry name" value="Mito_Protein_Transport_Metaxin"/>
</dbReference>
<evidence type="ECO:0000256" key="1">
    <source>
        <dbReference type="ARBA" id="ARBA00004294"/>
    </source>
</evidence>
<reference evidence="8" key="3">
    <citation type="submission" date="2025-09" db="UniProtKB">
        <authorList>
            <consortium name="Ensembl"/>
        </authorList>
    </citation>
    <scope>IDENTIFICATION</scope>
</reference>
<keyword evidence="6" id="KW-0472">Membrane</keyword>
<evidence type="ECO:0000256" key="4">
    <source>
        <dbReference type="ARBA" id="ARBA00022927"/>
    </source>
</evidence>
<evidence type="ECO:0000256" key="2">
    <source>
        <dbReference type="ARBA" id="ARBA00022448"/>
    </source>
</evidence>
<dbReference type="STRING" id="62062.ENSHHUP00000038547"/>
<dbReference type="GO" id="GO:0001401">
    <property type="term" value="C:SAM complex"/>
    <property type="evidence" value="ECO:0007669"/>
    <property type="project" value="InterPro"/>
</dbReference>
<evidence type="ECO:0000313" key="8">
    <source>
        <dbReference type="Ensembl" id="ENSHHUP00000038547.1"/>
    </source>
</evidence>
<evidence type="ECO:0000313" key="9">
    <source>
        <dbReference type="Proteomes" id="UP000314982"/>
    </source>
</evidence>
<sequence>MAAFLELHCWKVNWGLPSVDTDCLIVLVRNTIYPLEESIGGLSNKYNADYDLSAKKGAGTLAFVSQLEKKLLPASWVDSNYVDMTRRWNAENITFPLNFLLPNLCKIHIVGEDKAECELTQWDSPILYVFGHLAPLLKVKLPNGKLHQHLNSQDNLRHYCTNSLVLYFPSEGGDKFPGVSVHSDGSDFDNDIQHV</sequence>
<proteinExistence type="predicted"/>
<dbReference type="PANTHER" id="PTHR12289">
    <property type="entry name" value="METAXIN RELATED"/>
    <property type="match status" value="1"/>
</dbReference>
<dbReference type="Ensembl" id="ENSHHUT00000040065.1">
    <property type="protein sequence ID" value="ENSHHUP00000038547.1"/>
    <property type="gene ID" value="ENSHHUG00000024041.1"/>
</dbReference>
<evidence type="ECO:0000259" key="7">
    <source>
        <dbReference type="Pfam" id="PF10568"/>
    </source>
</evidence>
<dbReference type="GO" id="GO:0007005">
    <property type="term" value="P:mitochondrion organization"/>
    <property type="evidence" value="ECO:0007669"/>
    <property type="project" value="TreeGrafter"/>
</dbReference>